<dbReference type="Ensembl" id="ENSCINT00000005564.3">
    <property type="protein sequence ID" value="ENSCINP00000005564.3"/>
    <property type="gene ID" value="ENSCING00000002726.3"/>
</dbReference>
<dbReference type="InterPro" id="IPR035914">
    <property type="entry name" value="Sperma_CUB_dom_sf"/>
</dbReference>
<dbReference type="PROSITE" id="PS50923">
    <property type="entry name" value="SUSHI"/>
    <property type="match status" value="1"/>
</dbReference>
<feature type="modified residue" description="(3R)-3-hydroxyasparagine" evidence="11">
    <location>
        <position position="179"/>
    </location>
</feature>
<dbReference type="SMART" id="SM00032">
    <property type="entry name" value="CCP"/>
    <property type="match status" value="1"/>
</dbReference>
<evidence type="ECO:0000259" key="18">
    <source>
        <dbReference type="PROSITE" id="PS50923"/>
    </source>
</evidence>
<feature type="active site" description="Charge relay system" evidence="9">
    <location>
        <position position="675"/>
    </location>
</feature>
<feature type="disulfide bond" evidence="10">
    <location>
        <begin position="262"/>
        <end position="280"/>
    </location>
</feature>
<keyword evidence="1" id="KW-0245">EGF-like domain</keyword>
<dbReference type="GO" id="GO:0005509">
    <property type="term" value="F:calcium ion binding"/>
    <property type="evidence" value="ECO:0007669"/>
    <property type="project" value="InterPro"/>
</dbReference>
<dbReference type="PANTHER" id="PTHR24255">
    <property type="entry name" value="COMPLEMENT COMPONENT 1, S SUBCOMPONENT-RELATED"/>
    <property type="match status" value="1"/>
</dbReference>
<dbReference type="InterPro" id="IPR001881">
    <property type="entry name" value="EGF-like_Ca-bd_dom"/>
</dbReference>
<dbReference type="GeneTree" id="ENSGT00950000183084"/>
<dbReference type="InterPro" id="IPR000436">
    <property type="entry name" value="Sushi_SCR_CCP_dom"/>
</dbReference>
<keyword evidence="12" id="KW-0479">Metal-binding</keyword>
<feature type="binding site" evidence="12">
    <location>
        <position position="179"/>
    </location>
    <ligand>
        <name>Ca(2+)</name>
        <dbReference type="ChEBI" id="CHEBI:29108"/>
        <label>2</label>
    </ligand>
</feature>
<feature type="signal peptide" evidence="15">
    <location>
        <begin position="1"/>
        <end position="16"/>
    </location>
</feature>
<organism evidence="19 20">
    <name type="scientific">Ciona intestinalis</name>
    <name type="common">Transparent sea squirt</name>
    <name type="synonym">Ascidia intestinalis</name>
    <dbReference type="NCBI Taxonomy" id="7719"/>
    <lineage>
        <taxon>Eukaryota</taxon>
        <taxon>Metazoa</taxon>
        <taxon>Chordata</taxon>
        <taxon>Tunicata</taxon>
        <taxon>Ascidiacea</taxon>
        <taxon>Phlebobranchia</taxon>
        <taxon>Cionidae</taxon>
        <taxon>Ciona</taxon>
    </lineage>
</organism>
<dbReference type="GO" id="GO:0004252">
    <property type="term" value="F:serine-type endopeptidase activity"/>
    <property type="evidence" value="ECO:0000318"/>
    <property type="project" value="GO_Central"/>
</dbReference>
<feature type="binding site" evidence="12">
    <location>
        <position position="265"/>
    </location>
    <ligand>
        <name>Ca(2+)</name>
        <dbReference type="ChEBI" id="CHEBI:29108"/>
        <label>3</label>
    </ligand>
</feature>
<dbReference type="InterPro" id="IPR024175">
    <property type="entry name" value="Pept_S1A_C1r/C1S/mannan-bd"/>
</dbReference>
<evidence type="ECO:0000256" key="6">
    <source>
        <dbReference type="ARBA" id="ARBA00022825"/>
    </source>
</evidence>
<feature type="disulfide bond" evidence="10">
    <location>
        <begin position="154"/>
        <end position="177"/>
    </location>
</feature>
<evidence type="ECO:0000256" key="14">
    <source>
        <dbReference type="RuleBase" id="RU363034"/>
    </source>
</evidence>
<feature type="binding site" evidence="12">
    <location>
        <position position="183"/>
    </location>
    <ligand>
        <name>Ca(2+)</name>
        <dbReference type="ChEBI" id="CHEBI:29108"/>
        <label>2</label>
    </ligand>
</feature>
<feature type="disulfide bond" evidence="10">
    <location>
        <begin position="671"/>
        <end position="699"/>
    </location>
</feature>
<dbReference type="PROSITE" id="PS01180">
    <property type="entry name" value="CUB"/>
    <property type="match status" value="2"/>
</dbReference>
<evidence type="ECO:0008006" key="21">
    <source>
        <dbReference type="Google" id="ProtNLM"/>
    </source>
</evidence>
<dbReference type="FunFam" id="2.40.10.10:FF:000165">
    <property type="entry name" value="Trypsin-like serine protease"/>
    <property type="match status" value="1"/>
</dbReference>
<dbReference type="Pfam" id="PF00089">
    <property type="entry name" value="Trypsin"/>
    <property type="match status" value="1"/>
</dbReference>
<evidence type="ECO:0000256" key="9">
    <source>
        <dbReference type="PIRSR" id="PIRSR001155-1"/>
    </source>
</evidence>
<feature type="binding site" evidence="12">
    <location>
        <position position="128"/>
    </location>
    <ligand>
        <name>Ca(2+)</name>
        <dbReference type="ChEBI" id="CHEBI:29108"/>
        <label>1</label>
    </ligand>
</feature>
<dbReference type="SMART" id="SM00020">
    <property type="entry name" value="Tryp_SPc"/>
    <property type="match status" value="1"/>
</dbReference>
<evidence type="ECO:0000256" key="10">
    <source>
        <dbReference type="PIRSR" id="PIRSR001155-2"/>
    </source>
</evidence>
<feature type="domain" description="Peptidase S1" evidence="17">
    <location>
        <begin position="482"/>
        <end position="722"/>
    </location>
</feature>
<evidence type="ECO:0000256" key="4">
    <source>
        <dbReference type="ARBA" id="ARBA00022729"/>
    </source>
</evidence>
<evidence type="ECO:0000256" key="3">
    <source>
        <dbReference type="ARBA" id="ARBA00022670"/>
    </source>
</evidence>
<keyword evidence="7 10" id="KW-1015">Disulfide bond</keyword>
<evidence type="ECO:0000313" key="19">
    <source>
        <dbReference type="Ensembl" id="ENSCINP00000005564.3"/>
    </source>
</evidence>
<feature type="binding site" evidence="12">
    <location>
        <position position="130"/>
    </location>
    <ligand>
        <name>Ca(2+)</name>
        <dbReference type="ChEBI" id="CHEBI:29108"/>
        <label>1</label>
    </ligand>
</feature>
<dbReference type="HOGENOM" id="CLU_006842_14_1_1"/>
<sequence length="725" mass="81561">MKRLYLLLFLFAVGEARRVVKTGNFGFLTSTGYPQPYGNNLNDTWTITVNRGYRVVLYFTAFDLEDSFANGEVCGLDYLQIIDGPLSSNQTQGKYCGNPIMFWEDAPALVSQKFRSSAQVLSLRMVSDFSNDLPMTSPPVGFKAHYYAEDRNECTELREAYDKSDEPESVGKCDHYCNNYPGGFYCSCKAGYRLHENGYTCTGLCQDVTILQHEGIITSPGYPSNYPRLTDCNWHIETDAGKTIHFQFNRNFHVEAHDTGACAYDWLKIRDNSGETGPFCGDQAPSNGAEIITTTNWFEIQFHSDAEVEQPGFSLSYRTHDIRCLVPPPPMHGYILSPSLADPMGENYVSFGGLIRYDCNMGFRVIGSAKLLCLKDGSMSDDAPVCEMPICGKESRNLLNFQFRKTSIINIMSFRNSRVGYICMYIYVAQQTLCTPRPIVQITYTCTRRVLIWTWKTESKHDNFLYTLFQCGKSIPRPSPKIIGGRWAGPGEYPWMVQITTNDEHAVCGATLICSNWVVTAAHCFLKKRGTLVMPNPIDKLQYLIHVGKYWKYGQQDRRRVQTYRASRIIIHPQYNHRNDREDIALIELDGYVADMTHARPICLPSTNGYPNVGDTCKALGWGITRNIGPSATILKELDMVVAAGSGCASYHDYNWRKILCAGGEAGRDTCKGDSGGPFLCITNSRWYIHGITSFGHGCARGVPGGYTRVSNYINWIRLHIGQLC</sequence>
<reference evidence="19" key="4">
    <citation type="submission" date="2025-09" db="UniProtKB">
        <authorList>
            <consortium name="Ensembl"/>
        </authorList>
    </citation>
    <scope>IDENTIFICATION</scope>
</reference>
<keyword evidence="4 15" id="KW-0732">Signal</keyword>
<evidence type="ECO:0000256" key="7">
    <source>
        <dbReference type="ARBA" id="ARBA00023157"/>
    </source>
</evidence>
<dbReference type="PROSITE" id="PS00134">
    <property type="entry name" value="TRYPSIN_HIS"/>
    <property type="match status" value="1"/>
</dbReference>
<reference evidence="20" key="1">
    <citation type="journal article" date="2002" name="Science">
        <title>The draft genome of Ciona intestinalis: insights into chordate and vertebrate origins.</title>
        <authorList>
            <person name="Dehal P."/>
            <person name="Satou Y."/>
            <person name="Campbell R.K."/>
            <person name="Chapman J."/>
            <person name="Degnan B."/>
            <person name="De Tomaso A."/>
            <person name="Davidson B."/>
            <person name="Di Gregorio A."/>
            <person name="Gelpke M."/>
            <person name="Goodstein D.M."/>
            <person name="Harafuji N."/>
            <person name="Hastings K.E."/>
            <person name="Ho I."/>
            <person name="Hotta K."/>
            <person name="Huang W."/>
            <person name="Kawashima T."/>
            <person name="Lemaire P."/>
            <person name="Martinez D."/>
            <person name="Meinertzhagen I.A."/>
            <person name="Necula S."/>
            <person name="Nonaka M."/>
            <person name="Putnam N."/>
            <person name="Rash S."/>
            <person name="Saiga H."/>
            <person name="Satake M."/>
            <person name="Terry A."/>
            <person name="Yamada L."/>
            <person name="Wang H.G."/>
            <person name="Awazu S."/>
            <person name="Azumi K."/>
            <person name="Boore J."/>
            <person name="Branno M."/>
            <person name="Chin-Bow S."/>
            <person name="DeSantis R."/>
            <person name="Doyle S."/>
            <person name="Francino P."/>
            <person name="Keys D.N."/>
            <person name="Haga S."/>
            <person name="Hayashi H."/>
            <person name="Hino K."/>
            <person name="Imai K.S."/>
            <person name="Inaba K."/>
            <person name="Kano S."/>
            <person name="Kobayashi K."/>
            <person name="Kobayashi M."/>
            <person name="Lee B.I."/>
            <person name="Makabe K.W."/>
            <person name="Manohar C."/>
            <person name="Matassi G."/>
            <person name="Medina M."/>
            <person name="Mochizuki Y."/>
            <person name="Mount S."/>
            <person name="Morishita T."/>
            <person name="Miura S."/>
            <person name="Nakayama A."/>
            <person name="Nishizaka S."/>
            <person name="Nomoto H."/>
            <person name="Ohta F."/>
            <person name="Oishi K."/>
            <person name="Rigoutsos I."/>
            <person name="Sano M."/>
            <person name="Sasaki A."/>
            <person name="Sasakura Y."/>
            <person name="Shoguchi E."/>
            <person name="Shin-i T."/>
            <person name="Spagnuolo A."/>
            <person name="Stainier D."/>
            <person name="Suzuki M.M."/>
            <person name="Tassy O."/>
            <person name="Takatori N."/>
            <person name="Tokuoka M."/>
            <person name="Yagi K."/>
            <person name="Yoshizaki F."/>
            <person name="Wada S."/>
            <person name="Zhang C."/>
            <person name="Hyatt P.D."/>
            <person name="Larimer F."/>
            <person name="Detter C."/>
            <person name="Doggett N."/>
            <person name="Glavina T."/>
            <person name="Hawkins T."/>
            <person name="Richardson P."/>
            <person name="Lucas S."/>
            <person name="Kohara Y."/>
            <person name="Levine M."/>
            <person name="Satoh N."/>
            <person name="Rokhsar D.S."/>
        </authorList>
    </citation>
    <scope>NUCLEOTIDE SEQUENCE [LARGE SCALE GENOMIC DNA]</scope>
</reference>
<feature type="disulfide bond" evidence="10">
    <location>
        <begin position="648"/>
        <end position="661"/>
    </location>
</feature>
<dbReference type="AlphaFoldDB" id="F6TQ36"/>
<feature type="disulfide bond" evidence="10">
    <location>
        <begin position="74"/>
        <end position="96"/>
    </location>
</feature>
<evidence type="ECO:0000256" key="12">
    <source>
        <dbReference type="PIRSR" id="PIRSR001155-4"/>
    </source>
</evidence>
<feature type="binding site" evidence="12">
    <location>
        <position position="180"/>
    </location>
    <ligand>
        <name>Ca(2+)</name>
        <dbReference type="ChEBI" id="CHEBI:29108"/>
        <label>2</label>
    </ligand>
</feature>
<keyword evidence="2 13" id="KW-0768">Sushi</keyword>
<dbReference type="Gene3D" id="2.60.120.290">
    <property type="entry name" value="Spermadhesin, CUB domain"/>
    <property type="match status" value="2"/>
</dbReference>
<dbReference type="PROSITE" id="PS00135">
    <property type="entry name" value="TRYPSIN_SER"/>
    <property type="match status" value="1"/>
</dbReference>
<dbReference type="STRING" id="7719.ENSCINP00000005564"/>
<evidence type="ECO:0000313" key="20">
    <source>
        <dbReference type="Proteomes" id="UP000008144"/>
    </source>
</evidence>
<reference evidence="19" key="3">
    <citation type="submission" date="2025-08" db="UniProtKB">
        <authorList>
            <consortium name="Ensembl"/>
        </authorList>
    </citation>
    <scope>IDENTIFICATION</scope>
</reference>
<dbReference type="InterPro" id="IPR018114">
    <property type="entry name" value="TRYPSIN_HIS"/>
</dbReference>
<dbReference type="GO" id="GO:0005615">
    <property type="term" value="C:extracellular space"/>
    <property type="evidence" value="ECO:0000318"/>
    <property type="project" value="GO_Central"/>
</dbReference>
<feature type="disulfide bond" evidence="10">
    <location>
        <begin position="391"/>
        <end position="446"/>
    </location>
</feature>
<feature type="disulfide bond" evidence="10">
    <location>
        <begin position="188"/>
        <end position="201"/>
    </location>
</feature>
<proteinExistence type="predicted"/>
<keyword evidence="5 14" id="KW-0378">Hydrolase</keyword>
<dbReference type="SMART" id="SM00179">
    <property type="entry name" value="EGF_CA"/>
    <property type="match status" value="1"/>
</dbReference>
<keyword evidence="20" id="KW-1185">Reference proteome</keyword>
<keyword evidence="3 14" id="KW-0645">Protease</keyword>
<dbReference type="PROSITE" id="PS50240">
    <property type="entry name" value="TRYPSIN_DOM"/>
    <property type="match status" value="1"/>
</dbReference>
<feature type="binding site" evidence="12">
    <location>
        <position position="65"/>
    </location>
    <ligand>
        <name>Ca(2+)</name>
        <dbReference type="ChEBI" id="CHEBI:29108"/>
        <label>1</label>
    </ligand>
</feature>
<dbReference type="CDD" id="cd00190">
    <property type="entry name" value="Tryp_SPc"/>
    <property type="match status" value="1"/>
</dbReference>
<dbReference type="InterPro" id="IPR009003">
    <property type="entry name" value="Peptidase_S1_PA"/>
</dbReference>
<dbReference type="CDD" id="cd00041">
    <property type="entry name" value="CUB"/>
    <property type="match status" value="2"/>
</dbReference>
<dbReference type="InterPro" id="IPR000859">
    <property type="entry name" value="CUB_dom"/>
</dbReference>
<feature type="disulfide bond" evidence="10 13">
    <location>
        <begin position="359"/>
        <end position="386"/>
    </location>
</feature>
<feature type="disulfide bond" evidence="10">
    <location>
        <begin position="324"/>
        <end position="373"/>
    </location>
</feature>
<dbReference type="InterPro" id="IPR035976">
    <property type="entry name" value="Sushi/SCR/CCP_sf"/>
</dbReference>
<dbReference type="FunFam" id="2.10.70.10:FF:000187">
    <property type="entry name" value="Sushi, von Willebrand factor type A, EGF and pentraxin domain-containing 1"/>
    <property type="match status" value="1"/>
</dbReference>
<feature type="domain" description="CUB" evidence="16">
    <location>
        <begin position="201"/>
        <end position="320"/>
    </location>
</feature>
<keyword evidence="12" id="KW-0106">Calcium</keyword>
<dbReference type="Gene3D" id="2.10.25.10">
    <property type="entry name" value="Laminin"/>
    <property type="match status" value="1"/>
</dbReference>
<keyword evidence="8 11" id="KW-0379">Hydroxylation</keyword>
<evidence type="ECO:0000256" key="2">
    <source>
        <dbReference type="ARBA" id="ARBA00022659"/>
    </source>
</evidence>
<reference evidence="19" key="2">
    <citation type="journal article" date="2008" name="Genome Biol.">
        <title>Improved genome assembly and evidence-based global gene model set for the chordate Ciona intestinalis: new insight into intron and operon populations.</title>
        <authorList>
            <person name="Satou Y."/>
            <person name="Mineta K."/>
            <person name="Ogasawara M."/>
            <person name="Sasakura Y."/>
            <person name="Shoguchi E."/>
            <person name="Ueno K."/>
            <person name="Yamada L."/>
            <person name="Matsumoto J."/>
            <person name="Wasserscheid J."/>
            <person name="Dewar K."/>
            <person name="Wiley G.B."/>
            <person name="Macmil S.L."/>
            <person name="Roe B.A."/>
            <person name="Zeller R.W."/>
            <person name="Hastings K.E."/>
            <person name="Lemaire P."/>
            <person name="Lindquist E."/>
            <person name="Endo T."/>
            <person name="Hotta K."/>
            <person name="Inaba K."/>
        </authorList>
    </citation>
    <scope>NUCLEOTIDE SEQUENCE [LARGE SCALE GENOMIC DNA]</scope>
    <source>
        <strain evidence="19">wild type</strain>
    </source>
</reference>
<dbReference type="SUPFAM" id="SSF57196">
    <property type="entry name" value="EGF/Laminin"/>
    <property type="match status" value="1"/>
</dbReference>
<evidence type="ECO:0000256" key="11">
    <source>
        <dbReference type="PIRSR" id="PIRSR001155-3"/>
    </source>
</evidence>
<evidence type="ECO:0000256" key="13">
    <source>
        <dbReference type="PROSITE-ProRule" id="PRU00302"/>
    </source>
</evidence>
<dbReference type="Gene3D" id="2.40.10.10">
    <property type="entry name" value="Trypsin-like serine proteases"/>
    <property type="match status" value="1"/>
</dbReference>
<feature type="domain" description="CUB" evidence="16">
    <location>
        <begin position="16"/>
        <end position="149"/>
    </location>
</feature>
<dbReference type="EMBL" id="EAAA01002457">
    <property type="status" value="NOT_ANNOTATED_CDS"/>
    <property type="molecule type" value="Genomic_DNA"/>
</dbReference>
<protein>
    <recommendedName>
        <fullName evidence="21">Complement subcomponent C1r</fullName>
    </recommendedName>
</protein>
<evidence type="ECO:0000259" key="17">
    <source>
        <dbReference type="PROSITE" id="PS50240"/>
    </source>
</evidence>
<dbReference type="SUPFAM" id="SSF49854">
    <property type="entry name" value="Spermadhesin, CUB domain"/>
    <property type="match status" value="2"/>
</dbReference>
<feature type="chain" id="PRO_5003343512" description="Complement subcomponent C1r" evidence="15">
    <location>
        <begin position="17"/>
        <end position="725"/>
    </location>
</feature>
<dbReference type="FunFam" id="2.60.120.290:FF:000005">
    <property type="entry name" value="Procollagen C-endopeptidase enhancer 1"/>
    <property type="match status" value="1"/>
</dbReference>
<evidence type="ECO:0000256" key="1">
    <source>
        <dbReference type="ARBA" id="ARBA00022536"/>
    </source>
</evidence>
<dbReference type="SUPFAM" id="SSF57535">
    <property type="entry name" value="Complement control module/SCR domain"/>
    <property type="match status" value="1"/>
</dbReference>
<feature type="binding site" evidence="12">
    <location>
        <position position="255"/>
    </location>
    <ligand>
        <name>Ca(2+)</name>
        <dbReference type="ChEBI" id="CHEBI:29108"/>
        <label>3</label>
    </ligand>
</feature>
<feature type="active site" description="Charge relay system" evidence="9">
    <location>
        <position position="583"/>
    </location>
</feature>
<evidence type="ECO:0000256" key="5">
    <source>
        <dbReference type="ARBA" id="ARBA00022801"/>
    </source>
</evidence>
<feature type="binding site" evidence="12">
    <location>
        <position position="153"/>
    </location>
    <ligand>
        <name>Ca(2+)</name>
        <dbReference type="ChEBI" id="CHEBI:29108"/>
        <label>2</label>
    </ligand>
</feature>
<name>F6TQ36_CIOIN</name>
<accession>F6TQ36</accession>
<feature type="binding site" evidence="12">
    <location>
        <position position="150"/>
    </location>
    <ligand>
        <name>Ca(2+)</name>
        <dbReference type="ChEBI" id="CHEBI:29108"/>
        <label>2</label>
    </ligand>
</feature>
<dbReference type="InterPro" id="IPR001254">
    <property type="entry name" value="Trypsin_dom"/>
</dbReference>
<dbReference type="GO" id="GO:0006956">
    <property type="term" value="P:complement activation"/>
    <property type="evidence" value="ECO:0007669"/>
    <property type="project" value="InterPro"/>
</dbReference>
<comment type="caution">
    <text evidence="13">Lacks conserved residue(s) required for the propagation of feature annotation.</text>
</comment>
<evidence type="ECO:0000259" key="16">
    <source>
        <dbReference type="PROSITE" id="PS01180"/>
    </source>
</evidence>
<feature type="binding site" evidence="12">
    <location>
        <position position="77"/>
    </location>
    <ligand>
        <name>Ca(2+)</name>
        <dbReference type="ChEBI" id="CHEBI:29108"/>
        <label>1</label>
    </ligand>
</feature>
<keyword evidence="6 14" id="KW-0720">Serine protease</keyword>
<dbReference type="FunFam" id="2.60.120.290:FF:000128">
    <property type="entry name" value="mannan-binding lectin serine protease 1-like"/>
    <property type="match status" value="1"/>
</dbReference>
<dbReference type="Proteomes" id="UP000008144">
    <property type="component" value="Chromosome 7"/>
</dbReference>
<evidence type="ECO:0000256" key="8">
    <source>
        <dbReference type="ARBA" id="ARBA00023278"/>
    </source>
</evidence>
<feature type="disulfide bond" description="Interchain (between heavy and light chains)" evidence="10">
    <location>
        <begin position="471"/>
        <end position="603"/>
    </location>
</feature>
<dbReference type="PRINTS" id="PR00722">
    <property type="entry name" value="CHYMOTRYPSIN"/>
</dbReference>
<dbReference type="InterPro" id="IPR001314">
    <property type="entry name" value="Peptidase_S1A"/>
</dbReference>
<dbReference type="InterPro" id="IPR043504">
    <property type="entry name" value="Peptidase_S1_PA_chymotrypsin"/>
</dbReference>
<dbReference type="Gene3D" id="2.10.70.10">
    <property type="entry name" value="Complement Module, domain 1"/>
    <property type="match status" value="1"/>
</dbReference>
<comment type="PTM">
    <text evidence="11">The iron and 2-oxoglutarate dependent 3-hydroxylation of aspartate and asparagine is (R) stereospecific within EGF domains.</text>
</comment>
<dbReference type="OMA" id="QHWVAQG"/>
<dbReference type="PANTHER" id="PTHR24255:SF38">
    <property type="entry name" value="MANNAN-BINDING LECTIN SERINE PROTEASE 1-LIKE"/>
    <property type="match status" value="1"/>
</dbReference>
<dbReference type="SMART" id="SM00042">
    <property type="entry name" value="CUB"/>
    <property type="match status" value="2"/>
</dbReference>
<dbReference type="InParanoid" id="F6TQ36"/>
<feature type="binding site" evidence="12">
    <location>
        <position position="305"/>
    </location>
    <ligand>
        <name>Ca(2+)</name>
        <dbReference type="ChEBI" id="CHEBI:29108"/>
        <label>3</label>
    </ligand>
</feature>
<dbReference type="PIRSF" id="PIRSF001155">
    <property type="entry name" value="C1r_C1s_MASP"/>
    <property type="match status" value="1"/>
</dbReference>
<feature type="domain" description="Sushi" evidence="18">
    <location>
        <begin position="322"/>
        <end position="388"/>
    </location>
</feature>
<feature type="disulfide bond" evidence="10">
    <location>
        <begin position="205"/>
        <end position="232"/>
    </location>
</feature>
<dbReference type="Pfam" id="PF00431">
    <property type="entry name" value="CUB"/>
    <property type="match status" value="2"/>
</dbReference>
<dbReference type="CDD" id="cd00033">
    <property type="entry name" value="CCP"/>
    <property type="match status" value="1"/>
</dbReference>
<dbReference type="Pfam" id="PF14670">
    <property type="entry name" value="FXa_inhibition"/>
    <property type="match status" value="1"/>
</dbReference>
<dbReference type="InterPro" id="IPR033116">
    <property type="entry name" value="TRYPSIN_SER"/>
</dbReference>
<dbReference type="SUPFAM" id="SSF50494">
    <property type="entry name" value="Trypsin-like serine proteases"/>
    <property type="match status" value="1"/>
</dbReference>
<dbReference type="EMBL" id="EAAA01002458">
    <property type="status" value="NOT_ANNOTATED_CDS"/>
    <property type="molecule type" value="Genomic_DNA"/>
</dbReference>
<dbReference type="GO" id="GO:0006508">
    <property type="term" value="P:proteolysis"/>
    <property type="evidence" value="ECO:0007669"/>
    <property type="project" value="UniProtKB-KW"/>
</dbReference>
<feature type="disulfide bond" evidence="10">
    <location>
        <begin position="173"/>
        <end position="186"/>
    </location>
</feature>
<dbReference type="Pfam" id="PF00084">
    <property type="entry name" value="Sushi"/>
    <property type="match status" value="1"/>
</dbReference>
<feature type="active site" description="Charge relay system" evidence="9">
    <location>
        <position position="523"/>
    </location>
</feature>
<evidence type="ECO:0000256" key="15">
    <source>
        <dbReference type="SAM" id="SignalP"/>
    </source>
</evidence>